<dbReference type="NCBIfam" id="TIGR00952">
    <property type="entry name" value="S15_bact"/>
    <property type="match status" value="1"/>
</dbReference>
<feature type="region of interest" description="Disordered" evidence="6">
    <location>
        <begin position="7"/>
        <end position="76"/>
    </location>
</feature>
<comment type="similarity">
    <text evidence="1">Belongs to the universal ribosomal protein uS15 family.</text>
</comment>
<accession>I3T7N7</accession>
<dbReference type="GO" id="GO:1990904">
    <property type="term" value="C:ribonucleoprotein complex"/>
    <property type="evidence" value="ECO:0007669"/>
    <property type="project" value="UniProtKB-KW"/>
</dbReference>
<dbReference type="GO" id="GO:0006412">
    <property type="term" value="P:translation"/>
    <property type="evidence" value="ECO:0007669"/>
    <property type="project" value="InterPro"/>
</dbReference>
<dbReference type="SMART" id="SM01387">
    <property type="entry name" value="Ribosomal_S15"/>
    <property type="match status" value="1"/>
</dbReference>
<evidence type="ECO:0000313" key="7">
    <source>
        <dbReference type="EMBL" id="AFK48529.1"/>
    </source>
</evidence>
<dbReference type="GO" id="GO:0005840">
    <property type="term" value="C:ribosome"/>
    <property type="evidence" value="ECO:0007669"/>
    <property type="project" value="UniProtKB-KW"/>
</dbReference>
<proteinExistence type="evidence at transcript level"/>
<dbReference type="Gene3D" id="1.10.287.10">
    <property type="entry name" value="S15/NS1, RNA-binding"/>
    <property type="match status" value="1"/>
</dbReference>
<dbReference type="PANTHER" id="PTHR47546:SF3">
    <property type="entry name" value="30S RIBOSOMAL PROTEIN S15, CHLOROPLASTIC"/>
    <property type="match status" value="1"/>
</dbReference>
<dbReference type="AlphaFoldDB" id="I3T7N7"/>
<keyword evidence="3" id="KW-0687">Ribonucleoprotein</keyword>
<sequence>MALLLRLKTTKPKPYSSPLHHLFSTSNSGDNDGGDGDKRPSFSESLRQVRSSFKQQPTSNTTPSPLSPSKQSESSVDIMSKIQSFRYKTTVPDSDDLLTQKKTISFQDMYSRMHNRSKDSAANIGSDSSKTTIGGGGIGLDVIRGSLNQLKNAPNQTPVTPRWRPNMSPGNSGTSLLPDSMFGKEIRDGLAKVNDSGSFGTVRLYMHDELGEKLKNLRPQVKGKDWFSIAELSERLKKVREMDEIDAKSSKSSADTNQVLNILKDSVQHIKAKEAEKPKASLQRIDMLSLIGGTPSYLSKPPKEHLVEKYFHPDNMSSAEKLKIELTKVGDEFKMSESDCGSARVQVATLTTKIKHLSSVLHKKDVHSRKGLIAMVQKRKKLLKYLRRTDWDSYCFVLSKLGLRDNPEYTYKARTGKSGDVANLINPNIN</sequence>
<dbReference type="SUPFAM" id="SSF47060">
    <property type="entry name" value="S15/NS1 RNA-binding domain"/>
    <property type="match status" value="1"/>
</dbReference>
<feature type="region of interest" description="Disordered" evidence="6">
    <location>
        <begin position="151"/>
        <end position="171"/>
    </location>
</feature>
<protein>
    <recommendedName>
        <fullName evidence="4">Small ribosomal subunit protein uS15c</fullName>
    </recommendedName>
    <alternativeName>
        <fullName evidence="5">30S ribosomal protein S15, chloroplastic</fullName>
    </alternativeName>
</protein>
<evidence type="ECO:0000256" key="6">
    <source>
        <dbReference type="SAM" id="MobiDB-lite"/>
    </source>
</evidence>
<dbReference type="GO" id="GO:0005737">
    <property type="term" value="C:cytoplasm"/>
    <property type="evidence" value="ECO:0007669"/>
    <property type="project" value="UniProtKB-ARBA"/>
</dbReference>
<dbReference type="InterPro" id="IPR009068">
    <property type="entry name" value="uS15_NS1_RNA-bd_sf"/>
</dbReference>
<dbReference type="EMBL" id="BT148735">
    <property type="protein sequence ID" value="AFK48529.1"/>
    <property type="molecule type" value="mRNA"/>
</dbReference>
<dbReference type="InterPro" id="IPR000589">
    <property type="entry name" value="Ribosomal_uS15"/>
</dbReference>
<keyword evidence="2" id="KW-0689">Ribosomal protein</keyword>
<evidence type="ECO:0000256" key="4">
    <source>
        <dbReference type="ARBA" id="ARBA00035250"/>
    </source>
</evidence>
<name>I3T7N7_MEDTR</name>
<dbReference type="InterPro" id="IPR005290">
    <property type="entry name" value="Ribosomal_uS15_bac-type"/>
</dbReference>
<evidence type="ECO:0000256" key="5">
    <source>
        <dbReference type="ARBA" id="ARBA00035484"/>
    </source>
</evidence>
<feature type="compositionally biased region" description="Polar residues" evidence="6">
    <location>
        <begin position="42"/>
        <end position="56"/>
    </location>
</feature>
<evidence type="ECO:0000256" key="3">
    <source>
        <dbReference type="ARBA" id="ARBA00023274"/>
    </source>
</evidence>
<dbReference type="PANTHER" id="PTHR47546">
    <property type="entry name" value="S15/NS1, RNA-BINDING PROTEIN"/>
    <property type="match status" value="1"/>
</dbReference>
<dbReference type="HAMAP" id="MF_01343_B">
    <property type="entry name" value="Ribosomal_uS15_B"/>
    <property type="match status" value="1"/>
</dbReference>
<dbReference type="Pfam" id="PF00312">
    <property type="entry name" value="Ribosomal_S15"/>
    <property type="match status" value="1"/>
</dbReference>
<evidence type="ECO:0000256" key="1">
    <source>
        <dbReference type="ARBA" id="ARBA00008434"/>
    </source>
</evidence>
<dbReference type="GO" id="GO:0003735">
    <property type="term" value="F:structural constituent of ribosome"/>
    <property type="evidence" value="ECO:0007669"/>
    <property type="project" value="InterPro"/>
</dbReference>
<feature type="compositionally biased region" description="Low complexity" evidence="6">
    <location>
        <begin position="57"/>
        <end position="75"/>
    </location>
</feature>
<dbReference type="CDD" id="cd00353">
    <property type="entry name" value="Ribosomal_S15p_S13e"/>
    <property type="match status" value="1"/>
</dbReference>
<reference evidence="7" key="1">
    <citation type="submission" date="2012-05" db="EMBL/GenBank/DDBJ databases">
        <authorList>
            <person name="Krishnakumar V."/>
            <person name="Cheung F."/>
            <person name="Xiao Y."/>
            <person name="Chan A."/>
            <person name="Moskal W.A."/>
            <person name="Town C.D."/>
        </authorList>
    </citation>
    <scope>NUCLEOTIDE SEQUENCE</scope>
</reference>
<evidence type="ECO:0000256" key="2">
    <source>
        <dbReference type="ARBA" id="ARBA00022980"/>
    </source>
</evidence>
<organism evidence="7">
    <name type="scientific">Medicago truncatula</name>
    <name type="common">Barrel medic</name>
    <name type="synonym">Medicago tribuloides</name>
    <dbReference type="NCBI Taxonomy" id="3880"/>
    <lineage>
        <taxon>Eukaryota</taxon>
        <taxon>Viridiplantae</taxon>
        <taxon>Streptophyta</taxon>
        <taxon>Embryophyta</taxon>
        <taxon>Tracheophyta</taxon>
        <taxon>Spermatophyta</taxon>
        <taxon>Magnoliopsida</taxon>
        <taxon>eudicotyledons</taxon>
        <taxon>Gunneridae</taxon>
        <taxon>Pentapetalae</taxon>
        <taxon>rosids</taxon>
        <taxon>fabids</taxon>
        <taxon>Fabales</taxon>
        <taxon>Fabaceae</taxon>
        <taxon>Papilionoideae</taxon>
        <taxon>50 kb inversion clade</taxon>
        <taxon>NPAAA clade</taxon>
        <taxon>Hologalegina</taxon>
        <taxon>IRL clade</taxon>
        <taxon>Trifolieae</taxon>
        <taxon>Medicago</taxon>
    </lineage>
</organism>